<evidence type="ECO:0000259" key="4">
    <source>
        <dbReference type="Pfam" id="PF04937"/>
    </source>
</evidence>
<feature type="compositionally biased region" description="Basic and acidic residues" evidence="3">
    <location>
        <begin position="897"/>
        <end position="928"/>
    </location>
</feature>
<dbReference type="AlphaFoldDB" id="A0A388L6S9"/>
<feature type="region of interest" description="Disordered" evidence="3">
    <location>
        <begin position="1106"/>
        <end position="1183"/>
    </location>
</feature>
<feature type="region of interest" description="Disordered" evidence="3">
    <location>
        <begin position="1"/>
        <end position="29"/>
    </location>
</feature>
<dbReference type="PANTHER" id="PTHR32166">
    <property type="entry name" value="OSJNBA0013A04.12 PROTEIN"/>
    <property type="match status" value="1"/>
</dbReference>
<dbReference type="GO" id="GO:0005634">
    <property type="term" value="C:nucleus"/>
    <property type="evidence" value="ECO:0007669"/>
    <property type="project" value="UniProtKB-SubCell"/>
</dbReference>
<evidence type="ECO:0000313" key="5">
    <source>
        <dbReference type="EMBL" id="GBG77913.1"/>
    </source>
</evidence>
<comment type="caution">
    <text evidence="5">The sequence shown here is derived from an EMBL/GenBank/DDBJ whole genome shotgun (WGS) entry which is preliminary data.</text>
</comment>
<reference evidence="5 6" key="1">
    <citation type="journal article" date="2018" name="Cell">
        <title>The Chara Genome: Secondary Complexity and Implications for Plant Terrestrialization.</title>
        <authorList>
            <person name="Nishiyama T."/>
            <person name="Sakayama H."/>
            <person name="Vries J.D."/>
            <person name="Buschmann H."/>
            <person name="Saint-Marcoux D."/>
            <person name="Ullrich K.K."/>
            <person name="Haas F.B."/>
            <person name="Vanderstraeten L."/>
            <person name="Becker D."/>
            <person name="Lang D."/>
            <person name="Vosolsobe S."/>
            <person name="Rombauts S."/>
            <person name="Wilhelmsson P.K.I."/>
            <person name="Janitza P."/>
            <person name="Kern R."/>
            <person name="Heyl A."/>
            <person name="Rumpler F."/>
            <person name="Villalobos L.I.A.C."/>
            <person name="Clay J.M."/>
            <person name="Skokan R."/>
            <person name="Toyoda A."/>
            <person name="Suzuki Y."/>
            <person name="Kagoshima H."/>
            <person name="Schijlen E."/>
            <person name="Tajeshwar N."/>
            <person name="Catarino B."/>
            <person name="Hetherington A.J."/>
            <person name="Saltykova A."/>
            <person name="Bonnot C."/>
            <person name="Breuninger H."/>
            <person name="Symeonidi A."/>
            <person name="Radhakrishnan G.V."/>
            <person name="Van Nieuwerburgh F."/>
            <person name="Deforce D."/>
            <person name="Chang C."/>
            <person name="Karol K.G."/>
            <person name="Hedrich R."/>
            <person name="Ulvskov P."/>
            <person name="Glockner G."/>
            <person name="Delwiche C.F."/>
            <person name="Petrasek J."/>
            <person name="Van de Peer Y."/>
            <person name="Friml J."/>
            <person name="Beilby M."/>
            <person name="Dolan L."/>
            <person name="Kohara Y."/>
            <person name="Sugano S."/>
            <person name="Fujiyama A."/>
            <person name="Delaux P.-M."/>
            <person name="Quint M."/>
            <person name="TheiBen G."/>
            <person name="Hagemann M."/>
            <person name="Harholt J."/>
            <person name="Dunand C."/>
            <person name="Zachgo S."/>
            <person name="Langdale J."/>
            <person name="Maumus F."/>
            <person name="Straeten D.V.D."/>
            <person name="Gould S.B."/>
            <person name="Rensing S.A."/>
        </authorList>
    </citation>
    <scope>NUCLEOTIDE SEQUENCE [LARGE SCALE GENOMIC DNA]</scope>
    <source>
        <strain evidence="5 6">S276</strain>
    </source>
</reference>
<dbReference type="InterPro" id="IPR012337">
    <property type="entry name" value="RNaseH-like_sf"/>
</dbReference>
<evidence type="ECO:0000256" key="1">
    <source>
        <dbReference type="ARBA" id="ARBA00004123"/>
    </source>
</evidence>
<keyword evidence="2" id="KW-0539">Nucleus</keyword>
<sequence length="1183" mass="134033">MVSSSQADSAASKGKRKGNGPPEFIPQSEFHQRELQQEKIVFRWIERGQMAEPKGYGQYWVRCRLCRSVFTASTTRAVEHFLKKGKPCPCRTGEVLHLLALDGAKIEGDAAQRMLYAYRVEKGIADDKGMHPIGGVERAAVDEMEAHLPPPLASGREVQPAATTGGGEGRDGVVMEEAQLVRDAVGPSCQASTTTLRSVRTTQTSIRRWIENNAQQRLDTQWGRALCQSGIAFNFVQQEETKALHELYLELGATKAKVEMPSLDSIRTVVLDTVYEQVKEAMQPIFDKWDISGCTLITDCFTDKELRPVLNFIAAGDGGAVLVKVVDMPKRKKNAMAFARLWEEVIREVGVQRVNAICTDNTGINKRVARILQRRADPDIARIPWMPCAAHTLSLLLEDIANVDWVARLRRQARSMVKFIKKHHHTVMLFSRSSMDGKKTLVLPTEVRFAPVYQMLERLQDRRWVLEDMMDNGWKEIHWSSRELRKKADKIYHWVRSANWWQEVERVVTIMRPVNEMLCRMDRDGTAPSQLWEFGDMLRCRLNNVHGLTGDQAHKILKHVDDRCKVMRQPAHAANFLLSPNRRDPRWLLEKNSPLVHTATKFFMSQLGGDHWGALQSHLDVWQSLWMFHCEPPKEQAKNDPMWDPFGRADSSLTRMTASQWWAEYGCNHPDLQKIATRVTAMWSTATPAEKNWSSLDLVQIKKTENLSSSSVAKLVYIHWNMQLKVVPRSLKCGFLDVWGTFFNEPEQPNPGDAAVLPGPLEQTEEEVGRLARLRKAARGRILKGGEDNATSASESSEEDLIWSGKGVNNRRSRQPPRDAKGKAQVVGEEDEEAEEDEGEEEEEEEEGFVLRAAGAIDESGREREHVDRFSLLTNAVRLDSDLNFLISAGSPLREETQIDEGVERGSARSLAERNRTVMQQRVEEDNTWRVAIPPPPPPPRLSRVQQGQSASHPAAAAGPEHVQYDPDRQQQPQYNVERPKHWQMECVQCEAGVEHHQQQQQVEQEQYQGHAEVQQDQEMEPPPQQQQQEHARLQQQWKQHEHVQQPQESLQGQQQLNVQAQQQHNIQQQHQEASVAVAAGHLFDCPPPFTHLQAGLVQNDLEISRAGRKRKPAAETIAAPAAKRGRGRPRKGEGRPAPPAPPLRPSRGVEDGTSQRGHSWISNDHPTEAEENGESESDADWW</sequence>
<name>A0A388L6S9_CHABU</name>
<feature type="region of interest" description="Disordered" evidence="3">
    <location>
        <begin position="998"/>
        <end position="1068"/>
    </location>
</feature>
<evidence type="ECO:0000313" key="6">
    <source>
        <dbReference type="Proteomes" id="UP000265515"/>
    </source>
</evidence>
<feature type="compositionally biased region" description="Acidic residues" evidence="3">
    <location>
        <begin position="828"/>
        <end position="848"/>
    </location>
</feature>
<dbReference type="PROSITE" id="PS00354">
    <property type="entry name" value="HMGI_Y"/>
    <property type="match status" value="1"/>
</dbReference>
<feature type="region of interest" description="Disordered" evidence="3">
    <location>
        <begin position="897"/>
        <end position="971"/>
    </location>
</feature>
<evidence type="ECO:0000256" key="2">
    <source>
        <dbReference type="ARBA" id="ARBA00023242"/>
    </source>
</evidence>
<feature type="compositionally biased region" description="Polar residues" evidence="3">
    <location>
        <begin position="1153"/>
        <end position="1165"/>
    </location>
</feature>
<dbReference type="OrthoDB" id="2017576at2759"/>
<feature type="compositionally biased region" description="Low complexity" evidence="3">
    <location>
        <begin position="1045"/>
        <end position="1068"/>
    </location>
</feature>
<dbReference type="EMBL" id="BFEA01000280">
    <property type="protein sequence ID" value="GBG77913.1"/>
    <property type="molecule type" value="Genomic_DNA"/>
</dbReference>
<dbReference type="Pfam" id="PF04937">
    <property type="entry name" value="DUF659"/>
    <property type="match status" value="1"/>
</dbReference>
<feature type="region of interest" description="Disordered" evidence="3">
    <location>
        <begin position="785"/>
        <end position="848"/>
    </location>
</feature>
<keyword evidence="6" id="KW-1185">Reference proteome</keyword>
<dbReference type="InterPro" id="IPR007021">
    <property type="entry name" value="DUF659"/>
</dbReference>
<evidence type="ECO:0000256" key="3">
    <source>
        <dbReference type="SAM" id="MobiDB-lite"/>
    </source>
</evidence>
<feature type="region of interest" description="Disordered" evidence="3">
    <location>
        <begin position="150"/>
        <end position="170"/>
    </location>
</feature>
<dbReference type="PANTHER" id="PTHR32166:SF123">
    <property type="entry name" value="BED-TYPE DOMAIN-CONTAINING PROTEIN"/>
    <property type="match status" value="1"/>
</dbReference>
<dbReference type="InterPro" id="IPR000637">
    <property type="entry name" value="HMGI/Y_DNA-bd_CS"/>
</dbReference>
<dbReference type="Proteomes" id="UP000265515">
    <property type="component" value="Unassembled WGS sequence"/>
</dbReference>
<feature type="compositionally biased region" description="Acidic residues" evidence="3">
    <location>
        <begin position="1170"/>
        <end position="1183"/>
    </location>
</feature>
<gene>
    <name evidence="5" type="ORF">CBR_g25844</name>
</gene>
<feature type="compositionally biased region" description="Low complexity" evidence="3">
    <location>
        <begin position="1026"/>
        <end position="1038"/>
    </location>
</feature>
<organism evidence="5 6">
    <name type="scientific">Chara braunii</name>
    <name type="common">Braun's stonewort</name>
    <dbReference type="NCBI Taxonomy" id="69332"/>
    <lineage>
        <taxon>Eukaryota</taxon>
        <taxon>Viridiplantae</taxon>
        <taxon>Streptophyta</taxon>
        <taxon>Charophyceae</taxon>
        <taxon>Charales</taxon>
        <taxon>Characeae</taxon>
        <taxon>Chara</taxon>
    </lineage>
</organism>
<feature type="domain" description="DUF659" evidence="4">
    <location>
        <begin position="261"/>
        <end position="415"/>
    </location>
</feature>
<dbReference type="GO" id="GO:0006355">
    <property type="term" value="P:regulation of DNA-templated transcription"/>
    <property type="evidence" value="ECO:0007669"/>
    <property type="project" value="InterPro"/>
</dbReference>
<protein>
    <recommendedName>
        <fullName evidence="4">DUF659 domain-containing protein</fullName>
    </recommendedName>
</protein>
<comment type="subcellular location">
    <subcellularLocation>
        <location evidence="1">Nucleus</location>
    </subcellularLocation>
</comment>
<dbReference type="Gramene" id="GBG77913">
    <property type="protein sequence ID" value="GBG77913"/>
    <property type="gene ID" value="CBR_g25844"/>
</dbReference>
<dbReference type="SUPFAM" id="SSF53098">
    <property type="entry name" value="Ribonuclease H-like"/>
    <property type="match status" value="1"/>
</dbReference>
<accession>A0A388L6S9</accession>
<proteinExistence type="predicted"/>